<organism evidence="2 3">
    <name type="scientific">Streptomyces collinus</name>
    <dbReference type="NCBI Taxonomy" id="42684"/>
    <lineage>
        <taxon>Bacteria</taxon>
        <taxon>Bacillati</taxon>
        <taxon>Actinomycetota</taxon>
        <taxon>Actinomycetes</taxon>
        <taxon>Kitasatosporales</taxon>
        <taxon>Streptomycetaceae</taxon>
        <taxon>Streptomyces</taxon>
    </lineage>
</organism>
<keyword evidence="3" id="KW-1185">Reference proteome</keyword>
<dbReference type="RefSeq" id="WP_184852461.1">
    <property type="nucleotide sequence ID" value="NZ_BAABFE010000002.1"/>
</dbReference>
<dbReference type="Gene3D" id="3.40.50.2000">
    <property type="entry name" value="Glycogen Phosphorylase B"/>
    <property type="match status" value="2"/>
</dbReference>
<dbReference type="PANTHER" id="PTHR12526">
    <property type="entry name" value="GLYCOSYLTRANSFERASE"/>
    <property type="match status" value="1"/>
</dbReference>
<sequence>MASRPAPSRVLLFTSGPWEGGAGADTQLAASITDCMPDREFLWFSRWPRHGPPGTARAGGVPLVSRDGAPHVPERLQAALAGSVLARRTDLVHAILTIGGTYPMFSRLRRGLLGRGPVIHTVPGVMDTALLERARPLGVTVALSEATAGQLRAAGFGDVRVIPPTIPLERWPWRPRALGAPLVLFAGHHDPAGGAREAIAAAAQAHRSGARFRLVLAMRGRPGQDERALNNGLRALAAREGLPPPDVLGHVPDMPGLLAAADVVLFPPRSLGGKADVPFIVLEALATGRPVVLSDLPQFAALGSAAPRAPVGDAVHTGELLTRLLEQPRRWEMLARRGRATVEERFGPDRFRTQYERLYQESLA</sequence>
<comment type="caution">
    <text evidence="2">The sequence shown here is derived from an EMBL/GenBank/DDBJ whole genome shotgun (WGS) entry which is preliminary data.</text>
</comment>
<dbReference type="AlphaFoldDB" id="A0AA89TKE4"/>
<evidence type="ECO:0000256" key="1">
    <source>
        <dbReference type="ARBA" id="ARBA00021292"/>
    </source>
</evidence>
<proteinExistence type="predicted"/>
<reference evidence="2 3" key="1">
    <citation type="submission" date="2020-08" db="EMBL/GenBank/DDBJ databases">
        <title>Sequencing the genomes of 1000 actinobacteria strains.</title>
        <authorList>
            <person name="Klenk H.-P."/>
        </authorList>
    </citation>
    <scope>NUCLEOTIDE SEQUENCE [LARGE SCALE GENOMIC DNA]</scope>
    <source>
        <strain evidence="2 3">DSM 40129</strain>
    </source>
</reference>
<evidence type="ECO:0000313" key="3">
    <source>
        <dbReference type="Proteomes" id="UP000579531"/>
    </source>
</evidence>
<evidence type="ECO:0000313" key="2">
    <source>
        <dbReference type="EMBL" id="MBB5815319.1"/>
    </source>
</evidence>
<dbReference type="GeneID" id="93842772"/>
<dbReference type="EMBL" id="JACHLX010000001">
    <property type="protein sequence ID" value="MBB5815319.1"/>
    <property type="molecule type" value="Genomic_DNA"/>
</dbReference>
<dbReference type="GO" id="GO:0016757">
    <property type="term" value="F:glycosyltransferase activity"/>
    <property type="evidence" value="ECO:0007669"/>
    <property type="project" value="TreeGrafter"/>
</dbReference>
<dbReference type="SUPFAM" id="SSF53756">
    <property type="entry name" value="UDP-Glycosyltransferase/glycogen phosphorylase"/>
    <property type="match status" value="1"/>
</dbReference>
<dbReference type="CDD" id="cd03801">
    <property type="entry name" value="GT4_PimA-like"/>
    <property type="match status" value="1"/>
</dbReference>
<accession>A0AA89TKE4</accession>
<dbReference type="Pfam" id="PF13692">
    <property type="entry name" value="Glyco_trans_1_4"/>
    <property type="match status" value="1"/>
</dbReference>
<name>A0AA89TKE4_STRCU</name>
<dbReference type="PANTHER" id="PTHR12526:SF635">
    <property type="entry name" value="GLYCOSYL TRANSFERASE GROUP 1"/>
    <property type="match status" value="1"/>
</dbReference>
<protein>
    <recommendedName>
        <fullName evidence="1">D-inositol 3-phosphate glycosyltransferase</fullName>
    </recommendedName>
</protein>
<gene>
    <name evidence="2" type="ORF">HNR72_006347</name>
</gene>
<dbReference type="Proteomes" id="UP000579531">
    <property type="component" value="Unassembled WGS sequence"/>
</dbReference>